<comment type="caution">
    <text evidence="2">The sequence shown here is derived from an EMBL/GenBank/DDBJ whole genome shotgun (WGS) entry which is preliminary data.</text>
</comment>
<dbReference type="PROSITE" id="PS51257">
    <property type="entry name" value="PROKAR_LIPOPROTEIN"/>
    <property type="match status" value="1"/>
</dbReference>
<keyword evidence="3" id="KW-1185">Reference proteome</keyword>
<keyword evidence="1" id="KW-0732">Signal</keyword>
<gene>
    <name evidence="2" type="ORF">E0F88_32835</name>
</gene>
<sequence>MKRIVFTNLFFLFAFALLFQSCSKDSKDMPQPETPNEKGKLQSDIVGKWIIQSSSGRTTADEAFLEFLSDSTFLVYNVSQTLATGKFNAISATEISLDKFGSIKEIKISQDKISLKLTYSAKTLTITANKSAAVDTSDKTKLLSHLWSLTADQDGASILTNNSQWEKPVDKVTFLFTSSGTYLAQIFSKGEVFESQTINWKWHSTKSDRLVFWTMGSTLNEERDYVIIRELTTSTLKTLEYHKDDNGVDQPANYVFKRL</sequence>
<organism evidence="2 3">
    <name type="scientific">Dyadobacter psychrotolerans</name>
    <dbReference type="NCBI Taxonomy" id="2541721"/>
    <lineage>
        <taxon>Bacteria</taxon>
        <taxon>Pseudomonadati</taxon>
        <taxon>Bacteroidota</taxon>
        <taxon>Cytophagia</taxon>
        <taxon>Cytophagales</taxon>
        <taxon>Spirosomataceae</taxon>
        <taxon>Dyadobacter</taxon>
    </lineage>
</organism>
<dbReference type="RefSeq" id="WP_131962921.1">
    <property type="nucleotide sequence ID" value="NZ_SMFL01000027.1"/>
</dbReference>
<dbReference type="EMBL" id="SMFL01000027">
    <property type="protein sequence ID" value="TDE08288.1"/>
    <property type="molecule type" value="Genomic_DNA"/>
</dbReference>
<feature type="chain" id="PRO_5020925198" description="Lipocalin-like domain-containing protein" evidence="1">
    <location>
        <begin position="27"/>
        <end position="259"/>
    </location>
</feature>
<dbReference type="Proteomes" id="UP000294850">
    <property type="component" value="Unassembled WGS sequence"/>
</dbReference>
<reference evidence="2 3" key="1">
    <citation type="submission" date="2019-03" db="EMBL/GenBank/DDBJ databases">
        <title>Dyadobacter AR-3-6 sp. nov., isolated from arctic soil.</title>
        <authorList>
            <person name="Chaudhary D.K."/>
        </authorList>
    </citation>
    <scope>NUCLEOTIDE SEQUENCE [LARGE SCALE GENOMIC DNA]</scope>
    <source>
        <strain evidence="2 3">AR-3-6</strain>
    </source>
</reference>
<evidence type="ECO:0000313" key="2">
    <source>
        <dbReference type="EMBL" id="TDE08288.1"/>
    </source>
</evidence>
<feature type="signal peptide" evidence="1">
    <location>
        <begin position="1"/>
        <end position="26"/>
    </location>
</feature>
<protein>
    <recommendedName>
        <fullName evidence="4">Lipocalin-like domain-containing protein</fullName>
    </recommendedName>
</protein>
<name>A0A4V2Z2C4_9BACT</name>
<accession>A0A4V2Z2C4</accession>
<proteinExistence type="predicted"/>
<dbReference type="AlphaFoldDB" id="A0A4V2Z2C4"/>
<evidence type="ECO:0008006" key="4">
    <source>
        <dbReference type="Google" id="ProtNLM"/>
    </source>
</evidence>
<evidence type="ECO:0000313" key="3">
    <source>
        <dbReference type="Proteomes" id="UP000294850"/>
    </source>
</evidence>
<dbReference type="OrthoDB" id="1494139at2"/>
<evidence type="ECO:0000256" key="1">
    <source>
        <dbReference type="SAM" id="SignalP"/>
    </source>
</evidence>